<reference evidence="12" key="2">
    <citation type="submission" date="2020-10" db="EMBL/GenBank/DDBJ databases">
        <authorList>
            <person name="Scholz U."/>
            <person name="Mascher M."/>
            <person name="Fiebig A."/>
        </authorList>
    </citation>
    <scope>NUCLEOTIDE SEQUENCE [LARGE SCALE GENOMIC DNA]</scope>
    <source>
        <strain evidence="12">cv. Morex</strain>
    </source>
</reference>
<evidence type="ECO:0000256" key="9">
    <source>
        <dbReference type="ARBA" id="ARBA00023136"/>
    </source>
</evidence>
<evidence type="ECO:0000313" key="12">
    <source>
        <dbReference type="EnsemblPlants" id="HORVU.MOREX.r3.7HG0695010.1.CDS1"/>
    </source>
</evidence>
<evidence type="ECO:0000256" key="3">
    <source>
        <dbReference type="ARBA" id="ARBA00004906"/>
    </source>
</evidence>
<keyword evidence="5 10" id="KW-0479">Metal-binding</keyword>
<comment type="catalytic activity">
    <reaction evidence="1 10">
        <text>S-ubiquitinyl-[E2 ubiquitin-conjugating enzyme]-L-cysteine + [acceptor protein]-L-lysine = [E2 ubiquitin-conjugating enzyme]-L-cysteine + N(6)-ubiquitinyl-[acceptor protein]-L-lysine.</text>
        <dbReference type="EC" id="2.3.2.27"/>
    </reaction>
</comment>
<feature type="region of interest" description="Disordered" evidence="11">
    <location>
        <begin position="459"/>
        <end position="487"/>
    </location>
</feature>
<reference evidence="12" key="3">
    <citation type="submission" date="2022-01" db="UniProtKB">
        <authorList>
            <consortium name="EnsemblPlants"/>
        </authorList>
    </citation>
    <scope>IDENTIFICATION</scope>
    <source>
        <strain evidence="12">subsp. vulgare</strain>
    </source>
</reference>
<evidence type="ECO:0000256" key="2">
    <source>
        <dbReference type="ARBA" id="ARBA00004308"/>
    </source>
</evidence>
<dbReference type="GO" id="GO:0006511">
    <property type="term" value="P:ubiquitin-dependent protein catabolic process"/>
    <property type="evidence" value="ECO:0000318"/>
    <property type="project" value="GO_Central"/>
</dbReference>
<organism evidence="12 13">
    <name type="scientific">Hordeum vulgare subsp. vulgare</name>
    <name type="common">Domesticated barley</name>
    <dbReference type="NCBI Taxonomy" id="112509"/>
    <lineage>
        <taxon>Eukaryota</taxon>
        <taxon>Viridiplantae</taxon>
        <taxon>Streptophyta</taxon>
        <taxon>Embryophyta</taxon>
        <taxon>Tracheophyta</taxon>
        <taxon>Spermatophyta</taxon>
        <taxon>Magnoliopsida</taxon>
        <taxon>Liliopsida</taxon>
        <taxon>Poales</taxon>
        <taxon>Poaceae</taxon>
        <taxon>BOP clade</taxon>
        <taxon>Pooideae</taxon>
        <taxon>Triticodae</taxon>
        <taxon>Triticeae</taxon>
        <taxon>Hordeinae</taxon>
        <taxon>Hordeum</taxon>
    </lineage>
</organism>
<evidence type="ECO:0000256" key="10">
    <source>
        <dbReference type="RuleBase" id="RU369090"/>
    </source>
</evidence>
<dbReference type="OrthoDB" id="302966at2759"/>
<dbReference type="FunFam" id="3.30.40.10:FF:000881">
    <property type="entry name" value="Os08g0162400 protein"/>
    <property type="match status" value="1"/>
</dbReference>
<evidence type="ECO:0000256" key="1">
    <source>
        <dbReference type="ARBA" id="ARBA00000900"/>
    </source>
</evidence>
<dbReference type="InterPro" id="IPR045103">
    <property type="entry name" value="RNF5/RNF185-like"/>
</dbReference>
<dbReference type="InterPro" id="IPR013083">
    <property type="entry name" value="Znf_RING/FYVE/PHD"/>
</dbReference>
<evidence type="ECO:0000256" key="6">
    <source>
        <dbReference type="ARBA" id="ARBA00022771"/>
    </source>
</evidence>
<accession>M0UZY8</accession>
<evidence type="ECO:0000256" key="8">
    <source>
        <dbReference type="ARBA" id="ARBA00022833"/>
    </source>
</evidence>
<dbReference type="ExpressionAtlas" id="M0UZY8">
    <property type="expression patterns" value="baseline"/>
</dbReference>
<feature type="region of interest" description="Disordered" evidence="11">
    <location>
        <begin position="226"/>
        <end position="250"/>
    </location>
</feature>
<reference evidence="13" key="1">
    <citation type="journal article" date="2012" name="Nature">
        <title>A physical, genetic and functional sequence assembly of the barley genome.</title>
        <authorList>
            <consortium name="The International Barley Genome Sequencing Consortium"/>
            <person name="Mayer K.F."/>
            <person name="Waugh R."/>
            <person name="Brown J.W."/>
            <person name="Schulman A."/>
            <person name="Langridge P."/>
            <person name="Platzer M."/>
            <person name="Fincher G.B."/>
            <person name="Muehlbauer G.J."/>
            <person name="Sato K."/>
            <person name="Close T.J."/>
            <person name="Wise R.P."/>
            <person name="Stein N."/>
        </authorList>
    </citation>
    <scope>NUCLEOTIDE SEQUENCE [LARGE SCALE GENOMIC DNA]</scope>
    <source>
        <strain evidence="13">cv. Morex</strain>
    </source>
</reference>
<evidence type="ECO:0000256" key="4">
    <source>
        <dbReference type="ARBA" id="ARBA00022679"/>
    </source>
</evidence>
<dbReference type="InterPro" id="IPR017907">
    <property type="entry name" value="Znf_RING_CS"/>
</dbReference>
<dbReference type="KEGG" id="hvg:123411326"/>
<evidence type="ECO:0000313" key="13">
    <source>
        <dbReference type="Proteomes" id="UP000011116"/>
    </source>
</evidence>
<sequence length="487" mass="52363">MAGEEAAEGSGNRRRMDLNLYLGLPPLPRPPGRLGVAMDCPPPPPLNSAIPVPVSPRTDAPAGLPAPEEMPPLPVVYSPSNALSTPELSLIDPMLFDWLDGLSTDSEEALDAGELAVVRDEPSHDANVSPSPPVPLPLPGLEGVRLEWVERLSHPILVAPAARAEMVSTRVMRQSIGGANAIEDMTPELRLQRLIQVSEQHRIVRPGSVNRNQRATSPEAERLAQAIQRSHSSLDASRRQKLDGDGKMAGTATAKKDGNCGCNSSFECNICLEAAKEPVVTPCGHLFCWPCLYQWLHGHSAHSECPVCKGEVLEVNVTPIYGRGGGEPDASSNDVPPRPRANRSESLRQQLHMPDPRGIASMVRRLIENQDIVRGQVAPPAGGVEVTVLPAARSRARVRRQQRHGLVSPSPIMLRASNSVPGSGNQVQLPSSNSVNAAPAVTLQSSSMEQVSTSSTLSVIVGQAAQSRRSRPSEPTTTRRTRRRQQQ</sequence>
<dbReference type="PROSITE" id="PS00518">
    <property type="entry name" value="ZF_RING_1"/>
    <property type="match status" value="1"/>
</dbReference>
<dbReference type="Gene3D" id="3.30.40.10">
    <property type="entry name" value="Zinc/RING finger domain, C3HC4 (zinc finger)"/>
    <property type="match status" value="1"/>
</dbReference>
<dbReference type="InParanoid" id="M0UZY8"/>
<dbReference type="PROSITE" id="PS50089">
    <property type="entry name" value="ZF_RING_2"/>
    <property type="match status" value="1"/>
</dbReference>
<dbReference type="PaxDb" id="4513-MLOC_16182.1"/>
<dbReference type="GO" id="GO:0061630">
    <property type="term" value="F:ubiquitin protein ligase activity"/>
    <property type="evidence" value="ECO:0000318"/>
    <property type="project" value="GO_Central"/>
</dbReference>
<keyword evidence="10" id="KW-0256">Endoplasmic reticulum</keyword>
<dbReference type="GO" id="GO:0044390">
    <property type="term" value="F:ubiquitin-like protein conjugating enzyme binding"/>
    <property type="evidence" value="ECO:0000318"/>
    <property type="project" value="GO_Central"/>
</dbReference>
<comment type="function">
    <text evidence="10">E3 ubiquitin-protein ligase.</text>
</comment>
<dbReference type="GO" id="GO:0005789">
    <property type="term" value="C:endoplasmic reticulum membrane"/>
    <property type="evidence" value="ECO:0007669"/>
    <property type="project" value="UniProtKB-SubCell"/>
</dbReference>
<feature type="region of interest" description="Disordered" evidence="11">
    <location>
        <begin position="320"/>
        <end position="355"/>
    </location>
</feature>
<keyword evidence="9" id="KW-0472">Membrane</keyword>
<dbReference type="GO" id="GO:0036503">
    <property type="term" value="P:ERAD pathway"/>
    <property type="evidence" value="ECO:0000318"/>
    <property type="project" value="GO_Central"/>
</dbReference>
<evidence type="ECO:0000256" key="11">
    <source>
        <dbReference type="SAM" id="MobiDB-lite"/>
    </source>
</evidence>
<dbReference type="OMA" id="GTRRRMD"/>
<dbReference type="Gramene" id="HORVU.MOREX.r3.7HG0695010.1">
    <property type="protein sequence ID" value="HORVU.MOREX.r3.7HG0695010.1.CDS1"/>
    <property type="gene ID" value="HORVU.MOREX.r3.7HG0695010"/>
</dbReference>
<dbReference type="eggNOG" id="KOG0823">
    <property type="taxonomic scope" value="Eukaryota"/>
</dbReference>
<evidence type="ECO:0000256" key="7">
    <source>
        <dbReference type="ARBA" id="ARBA00022786"/>
    </source>
</evidence>
<dbReference type="GeneID" id="123411326"/>
<evidence type="ECO:0000256" key="5">
    <source>
        <dbReference type="ARBA" id="ARBA00022723"/>
    </source>
</evidence>
<name>M0UZY8_HORVV</name>
<dbReference type="InterPro" id="IPR001841">
    <property type="entry name" value="Znf_RING"/>
</dbReference>
<dbReference type="GO" id="GO:0016567">
    <property type="term" value="P:protein ubiquitination"/>
    <property type="evidence" value="ECO:0007669"/>
    <property type="project" value="UniProtKB-UniPathway"/>
</dbReference>
<keyword evidence="7 10" id="KW-0833">Ubl conjugation pathway</keyword>
<protein>
    <recommendedName>
        <fullName evidence="10">E3 ubiquitin-protein ligase RMA</fullName>
        <ecNumber evidence="10">2.3.2.27</ecNumber>
    </recommendedName>
    <alternativeName>
        <fullName evidence="10">Protein RING membrane-anchor</fullName>
    </alternativeName>
    <alternativeName>
        <fullName evidence="10">RING-type E3 ubiquitin transferase RMA</fullName>
    </alternativeName>
</protein>
<proteinExistence type="predicted"/>
<feature type="region of interest" description="Disordered" evidence="11">
    <location>
        <begin position="395"/>
        <end position="433"/>
    </location>
</feature>
<keyword evidence="4 10" id="KW-0808">Transferase</keyword>
<keyword evidence="13" id="KW-1185">Reference proteome</keyword>
<keyword evidence="6 10" id="KW-0863">Zinc-finger</keyword>
<gene>
    <name evidence="12" type="primary">LOC123411326</name>
</gene>
<dbReference type="PANTHER" id="PTHR12313">
    <property type="entry name" value="E3 UBIQUITIN-PROTEIN LIGASE RNF5-RELATED"/>
    <property type="match status" value="1"/>
</dbReference>
<dbReference type="AlphaFoldDB" id="M0UZY8"/>
<feature type="compositionally biased region" description="Basic and acidic residues" evidence="11">
    <location>
        <begin position="236"/>
        <end position="246"/>
    </location>
</feature>
<dbReference type="EC" id="2.3.2.27" evidence="10"/>
<keyword evidence="8 10" id="KW-0862">Zinc</keyword>
<dbReference type="CDD" id="cd16534">
    <property type="entry name" value="RING-HC_RNF5-like"/>
    <property type="match status" value="1"/>
</dbReference>
<comment type="domain">
    <text evidence="10">The RING-type zinc finger domain is responsible for E3 ligase activity.</text>
</comment>
<dbReference type="UniPathway" id="UPA00143"/>
<dbReference type="EnsemblPlants" id="HORVU.MOREX.r3.7HG0695010.1">
    <property type="protein sequence ID" value="HORVU.MOREX.r3.7HG0695010.1.CDS1"/>
    <property type="gene ID" value="HORVU.MOREX.r3.7HG0695010"/>
</dbReference>
<dbReference type="Gramene" id="HORVU.MOREX.r2.7HG0577130.1">
    <property type="protein sequence ID" value="HORVU.MOREX.r2.7HG0577130.1.CDS.1"/>
    <property type="gene ID" value="HORVU.MOREX.r2.7HG0577130"/>
</dbReference>
<dbReference type="InterPro" id="IPR018957">
    <property type="entry name" value="Znf_C3HC4_RING-type"/>
</dbReference>
<dbReference type="FunCoup" id="M0UZY8">
    <property type="interactions" value="128"/>
</dbReference>
<dbReference type="SUPFAM" id="SSF57850">
    <property type="entry name" value="RING/U-box"/>
    <property type="match status" value="1"/>
</dbReference>
<comment type="pathway">
    <text evidence="3 10">Protein modification; protein ubiquitination.</text>
</comment>
<dbReference type="SMART" id="SM00184">
    <property type="entry name" value="RING"/>
    <property type="match status" value="1"/>
</dbReference>
<comment type="subcellular location">
    <subcellularLocation>
        <location evidence="2">Endomembrane system</location>
    </subcellularLocation>
    <subcellularLocation>
        <location evidence="10">Endoplasmic reticulum membrane</location>
        <topology evidence="10">Single-pass type IV membrane protein</topology>
    </subcellularLocation>
</comment>
<feature type="compositionally biased region" description="Polar residues" evidence="11">
    <location>
        <begin position="416"/>
        <end position="433"/>
    </location>
</feature>
<dbReference type="Proteomes" id="UP000011116">
    <property type="component" value="Chromosome 7H"/>
</dbReference>
<dbReference type="GO" id="GO:0008270">
    <property type="term" value="F:zinc ion binding"/>
    <property type="evidence" value="ECO:0007669"/>
    <property type="project" value="UniProtKB-KW"/>
</dbReference>
<dbReference type="RefSeq" id="XP_044960196.1">
    <property type="nucleotide sequence ID" value="XM_045104261.1"/>
</dbReference>
<dbReference type="STRING" id="112509.M0UZY8"/>
<dbReference type="Pfam" id="PF00097">
    <property type="entry name" value="zf-C3HC4"/>
    <property type="match status" value="1"/>
</dbReference>